<dbReference type="CDD" id="cd06170">
    <property type="entry name" value="LuxR_C_like"/>
    <property type="match status" value="1"/>
</dbReference>
<dbReference type="PANTHER" id="PTHR34293">
    <property type="entry name" value="HTH-TYPE TRANSCRIPTIONAL REGULATOR TRMBL2"/>
    <property type="match status" value="1"/>
</dbReference>
<feature type="region of interest" description="Disordered" evidence="1">
    <location>
        <begin position="327"/>
        <end position="353"/>
    </location>
</feature>
<reference evidence="3" key="1">
    <citation type="submission" date="2022-10" db="EMBL/GenBank/DDBJ databases">
        <authorList>
            <person name="Mo P."/>
        </authorList>
    </citation>
    <scope>NUCLEOTIDE SEQUENCE</scope>
    <source>
        <strain evidence="3">HUAS 13-4</strain>
    </source>
</reference>
<proteinExistence type="predicted"/>
<dbReference type="PANTHER" id="PTHR34293:SF1">
    <property type="entry name" value="HTH-TYPE TRANSCRIPTIONAL REGULATOR TRMBL2"/>
    <property type="match status" value="1"/>
</dbReference>
<name>A0ABY6DZP5_9ACTN</name>
<dbReference type="InterPro" id="IPR000792">
    <property type="entry name" value="Tscrpt_reg_LuxR_C"/>
</dbReference>
<organism evidence="3 4">
    <name type="scientific">Streptomyces cynarae</name>
    <dbReference type="NCBI Taxonomy" id="2981134"/>
    <lineage>
        <taxon>Bacteria</taxon>
        <taxon>Bacillati</taxon>
        <taxon>Actinomycetota</taxon>
        <taxon>Actinomycetes</taxon>
        <taxon>Kitasatosporales</taxon>
        <taxon>Streptomycetaceae</taxon>
        <taxon>Streptomyces</taxon>
    </lineage>
</organism>
<feature type="domain" description="HTH luxR-type" evidence="2">
    <location>
        <begin position="261"/>
        <end position="326"/>
    </location>
</feature>
<dbReference type="InterPro" id="IPR051797">
    <property type="entry name" value="TrmB-like"/>
</dbReference>
<dbReference type="PROSITE" id="PS50043">
    <property type="entry name" value="HTH_LUXR_2"/>
    <property type="match status" value="1"/>
</dbReference>
<dbReference type="InterPro" id="IPR036388">
    <property type="entry name" value="WH-like_DNA-bd_sf"/>
</dbReference>
<evidence type="ECO:0000259" key="2">
    <source>
        <dbReference type="PROSITE" id="PS50043"/>
    </source>
</evidence>
<sequence>MLDELGLGPDAAAVYGVMLRTPQLGRQELAGILGWAPDRIEDAWDELLRLALLRPSEERPGRMRLVDPELSLQRLLARQEQRLLERQKAVAEARFEISRMLIELMDEAPGTGPSGVRQFTGEDAVRSRLERYAYGCEREFALFAPRGPRLESSPEASRVLEQGVVGRRLRARYLCVTGLAGDRDALAHARWLRGSGAEVRAVPELPLRMALFDGRTAVLLRDPDQLDEGILVLDGGPAVTALNALFELQWQRSEPLDPEPEPADDERPTGQERAVLELLAAGHTDEVVARKLGISVRTGRRVTAHLLERLQARSRFQAGVLAAARGWLTPVPQPPSPVRAAPARRGRSDRGAR</sequence>
<dbReference type="InterPro" id="IPR016032">
    <property type="entry name" value="Sig_transdc_resp-reg_C-effctor"/>
</dbReference>
<evidence type="ECO:0000313" key="3">
    <source>
        <dbReference type="EMBL" id="UXY19872.1"/>
    </source>
</evidence>
<dbReference type="Pfam" id="PF00196">
    <property type="entry name" value="GerE"/>
    <property type="match status" value="1"/>
</dbReference>
<dbReference type="Proteomes" id="UP001061298">
    <property type="component" value="Chromosome"/>
</dbReference>
<accession>A0ABY6DZP5</accession>
<keyword evidence="4" id="KW-1185">Reference proteome</keyword>
<evidence type="ECO:0000256" key="1">
    <source>
        <dbReference type="SAM" id="MobiDB-lite"/>
    </source>
</evidence>
<dbReference type="EMBL" id="CP106793">
    <property type="protein sequence ID" value="UXY19872.1"/>
    <property type="molecule type" value="Genomic_DNA"/>
</dbReference>
<dbReference type="RefSeq" id="WP_263229990.1">
    <property type="nucleotide sequence ID" value="NZ_CP106793.1"/>
</dbReference>
<evidence type="ECO:0000313" key="4">
    <source>
        <dbReference type="Proteomes" id="UP001061298"/>
    </source>
</evidence>
<dbReference type="SMART" id="SM00421">
    <property type="entry name" value="HTH_LUXR"/>
    <property type="match status" value="1"/>
</dbReference>
<gene>
    <name evidence="3" type="ORF">N8I84_14905</name>
</gene>
<protein>
    <submittedName>
        <fullName evidence="3">LuxR C-terminal-related transcriptional regulator</fullName>
    </submittedName>
</protein>
<dbReference type="SUPFAM" id="SSF46894">
    <property type="entry name" value="C-terminal effector domain of the bipartite response regulators"/>
    <property type="match status" value="1"/>
</dbReference>
<dbReference type="Gene3D" id="1.10.10.10">
    <property type="entry name" value="Winged helix-like DNA-binding domain superfamily/Winged helix DNA-binding domain"/>
    <property type="match status" value="2"/>
</dbReference>